<dbReference type="AlphaFoldDB" id="A0A1W6ZM94"/>
<dbReference type="EMBL" id="CP021112">
    <property type="protein sequence ID" value="ARP98395.1"/>
    <property type="molecule type" value="Genomic_DNA"/>
</dbReference>
<dbReference type="PANTHER" id="PTHR42928">
    <property type="entry name" value="TRICARBOXYLATE-BINDING PROTEIN"/>
    <property type="match status" value="1"/>
</dbReference>
<dbReference type="PIRSF" id="PIRSF017082">
    <property type="entry name" value="YflP"/>
    <property type="match status" value="1"/>
</dbReference>
<dbReference type="KEGG" id="psin:CAK95_04285"/>
<dbReference type="CDD" id="cd07012">
    <property type="entry name" value="PBP2_Bug_TTT"/>
    <property type="match status" value="1"/>
</dbReference>
<dbReference type="STRING" id="1235591.CAK95_04285"/>
<dbReference type="Proteomes" id="UP000194137">
    <property type="component" value="Chromosome"/>
</dbReference>
<name>A0A1W6ZM94_9HYPH</name>
<reference evidence="2 3" key="1">
    <citation type="submission" date="2017-05" db="EMBL/GenBank/DDBJ databases">
        <title>Full genome sequence of Pseudorhodoplanes sinuspersici.</title>
        <authorList>
            <person name="Dastgheib S.M.M."/>
            <person name="Shavandi M."/>
            <person name="Tirandaz H."/>
        </authorList>
    </citation>
    <scope>NUCLEOTIDE SEQUENCE [LARGE SCALE GENOMIC DNA]</scope>
    <source>
        <strain evidence="2 3">RIPI110</strain>
    </source>
</reference>
<dbReference type="RefSeq" id="WP_086086813.1">
    <property type="nucleotide sequence ID" value="NZ_CP021112.1"/>
</dbReference>
<dbReference type="Pfam" id="PF03401">
    <property type="entry name" value="TctC"/>
    <property type="match status" value="1"/>
</dbReference>
<protein>
    <submittedName>
        <fullName evidence="2">Uncharacterized protein</fullName>
    </submittedName>
</protein>
<dbReference type="InterPro" id="IPR005064">
    <property type="entry name" value="BUG"/>
</dbReference>
<dbReference type="InterPro" id="IPR042100">
    <property type="entry name" value="Bug_dom1"/>
</dbReference>
<evidence type="ECO:0000313" key="2">
    <source>
        <dbReference type="EMBL" id="ARP98395.1"/>
    </source>
</evidence>
<evidence type="ECO:0000256" key="1">
    <source>
        <dbReference type="ARBA" id="ARBA00006987"/>
    </source>
</evidence>
<evidence type="ECO:0000313" key="3">
    <source>
        <dbReference type="Proteomes" id="UP000194137"/>
    </source>
</evidence>
<keyword evidence="3" id="KW-1185">Reference proteome</keyword>
<gene>
    <name evidence="2" type="ORF">CAK95_04285</name>
</gene>
<dbReference type="PANTHER" id="PTHR42928:SF5">
    <property type="entry name" value="BLR1237 PROTEIN"/>
    <property type="match status" value="1"/>
</dbReference>
<proteinExistence type="inferred from homology"/>
<dbReference type="Gene3D" id="3.40.190.150">
    <property type="entry name" value="Bordetella uptake gene, domain 1"/>
    <property type="match status" value="1"/>
</dbReference>
<dbReference type="OrthoDB" id="8441633at2"/>
<comment type="similarity">
    <text evidence="1">Belongs to the UPF0065 (bug) family.</text>
</comment>
<accession>A0A1W6ZM94</accession>
<dbReference type="SUPFAM" id="SSF53850">
    <property type="entry name" value="Periplasmic binding protein-like II"/>
    <property type="match status" value="1"/>
</dbReference>
<sequence length="324" mass="33928">MTKLTRRSFIAVAAAAPFLPRNAYAAFPERPVTVIVPYAAGGAGDVTIRILSDVMEKKLGQPLVIDARGGGGGTIGATAVANAAPDGHTLLMGVTNNFVINQFMFPKVKFDPLASFVPITKAAIVPSVMFMNNDVPVKTLGEFVAYAKAHPGKLSYSSPSVGTTPHLAVERLKQMTGIELVHVPYRGAPPAMQAAITGEVQLYLAGWGVGRGFVESGKVKALAVASHKRLPNAPDVPTANESGVPGFFADNWWGLAAPKGTPQPAIDAIYAAVMAALRDAAAIKRFDDLGFLPGGETPAQFAKSAKAEAAIWKETIVKGKLAVE</sequence>
<dbReference type="Gene3D" id="3.40.190.10">
    <property type="entry name" value="Periplasmic binding protein-like II"/>
    <property type="match status" value="1"/>
</dbReference>
<organism evidence="2 3">
    <name type="scientific">Pseudorhodoplanes sinuspersici</name>
    <dbReference type="NCBI Taxonomy" id="1235591"/>
    <lineage>
        <taxon>Bacteria</taxon>
        <taxon>Pseudomonadati</taxon>
        <taxon>Pseudomonadota</taxon>
        <taxon>Alphaproteobacteria</taxon>
        <taxon>Hyphomicrobiales</taxon>
        <taxon>Pseudorhodoplanes</taxon>
    </lineage>
</organism>